<keyword evidence="7" id="KW-1133">Transmembrane helix</keyword>
<keyword evidence="8 10" id="KW-0333">Golgi apparatus</keyword>
<evidence type="ECO:0000256" key="2">
    <source>
        <dbReference type="ARBA" id="ARBA00008661"/>
    </source>
</evidence>
<evidence type="ECO:0000313" key="11">
    <source>
        <dbReference type="EMBL" id="KAK3093130.1"/>
    </source>
</evidence>
<protein>
    <recommendedName>
        <fullName evidence="10">Hexosyltransferase</fullName>
        <ecNumber evidence="10">2.4.1.-</ecNumber>
    </recommendedName>
</protein>
<dbReference type="PANTHER" id="PTHR11214:SF364">
    <property type="entry name" value="HEXOSYLTRANSFERASE"/>
    <property type="match status" value="1"/>
</dbReference>
<evidence type="ECO:0000256" key="6">
    <source>
        <dbReference type="ARBA" id="ARBA00022968"/>
    </source>
</evidence>
<keyword evidence="12" id="KW-1185">Reference proteome</keyword>
<keyword evidence="6" id="KW-0735">Signal-anchor</keyword>
<dbReference type="EMBL" id="VSWD01000009">
    <property type="protein sequence ID" value="KAK3093130.1"/>
    <property type="molecule type" value="Genomic_DNA"/>
</dbReference>
<dbReference type="AlphaFoldDB" id="A0AA89BSY2"/>
<proteinExistence type="inferred from homology"/>
<dbReference type="GO" id="GO:0006493">
    <property type="term" value="P:protein O-linked glycosylation"/>
    <property type="evidence" value="ECO:0007669"/>
    <property type="project" value="TreeGrafter"/>
</dbReference>
<evidence type="ECO:0000256" key="8">
    <source>
        <dbReference type="ARBA" id="ARBA00023034"/>
    </source>
</evidence>
<evidence type="ECO:0000256" key="9">
    <source>
        <dbReference type="ARBA" id="ARBA00023136"/>
    </source>
</evidence>
<dbReference type="GO" id="GO:0000139">
    <property type="term" value="C:Golgi membrane"/>
    <property type="evidence" value="ECO:0007669"/>
    <property type="project" value="UniProtKB-SubCell"/>
</dbReference>
<dbReference type="Gene3D" id="3.90.550.50">
    <property type="match status" value="1"/>
</dbReference>
<dbReference type="PANTHER" id="PTHR11214">
    <property type="entry name" value="BETA-1,3-N-ACETYLGLUCOSAMINYLTRANSFERASE"/>
    <property type="match status" value="1"/>
</dbReference>
<dbReference type="InterPro" id="IPR002659">
    <property type="entry name" value="Glyco_trans_31"/>
</dbReference>
<evidence type="ECO:0000256" key="7">
    <source>
        <dbReference type="ARBA" id="ARBA00022989"/>
    </source>
</evidence>
<keyword evidence="5" id="KW-0812">Transmembrane</keyword>
<evidence type="ECO:0000313" key="12">
    <source>
        <dbReference type="Proteomes" id="UP001186944"/>
    </source>
</evidence>
<gene>
    <name evidence="11" type="ORF">FSP39_011487</name>
</gene>
<comment type="similarity">
    <text evidence="2 10">Belongs to the glycosyltransferase 31 family.</text>
</comment>
<keyword evidence="9" id="KW-0472">Membrane</keyword>
<comment type="caution">
    <text evidence="11">The sequence shown here is derived from an EMBL/GenBank/DDBJ whole genome shotgun (WGS) entry which is preliminary data.</text>
</comment>
<evidence type="ECO:0000256" key="3">
    <source>
        <dbReference type="ARBA" id="ARBA00022676"/>
    </source>
</evidence>
<dbReference type="Proteomes" id="UP001186944">
    <property type="component" value="Unassembled WGS sequence"/>
</dbReference>
<organism evidence="11 12">
    <name type="scientific">Pinctada imbricata</name>
    <name type="common">Atlantic pearl-oyster</name>
    <name type="synonym">Pinctada martensii</name>
    <dbReference type="NCBI Taxonomy" id="66713"/>
    <lineage>
        <taxon>Eukaryota</taxon>
        <taxon>Metazoa</taxon>
        <taxon>Spiralia</taxon>
        <taxon>Lophotrochozoa</taxon>
        <taxon>Mollusca</taxon>
        <taxon>Bivalvia</taxon>
        <taxon>Autobranchia</taxon>
        <taxon>Pteriomorphia</taxon>
        <taxon>Pterioida</taxon>
        <taxon>Pterioidea</taxon>
        <taxon>Pteriidae</taxon>
        <taxon>Pinctada</taxon>
    </lineage>
</organism>
<sequence>MLRPVRTRTQYPVTLYSRYIINEPNLCHKGKKVSCLVMVHTAPAHSNRRFEMRRTWLNTSHYVPEHIVVIFLMGTVKNQTIQQALHDESRIHSDIIQGDFIDSYRNLSNKGVMGYRWISENCRNAEIVIKTDDDAFINMFKFFEKFSFVKEEKRSFSCMKSGKNMAPIQRDMNNKWGLDKYMFRGLNWYPFHFCSGIALFISPDLFPALLHAAYTTPVFWIDDIYLFGILPSKLLDVKYIELQQNFTIDRQKGLDCFRQKEHNCPYLVVTVKDGFVEELWNIITNG</sequence>
<evidence type="ECO:0000256" key="1">
    <source>
        <dbReference type="ARBA" id="ARBA00004323"/>
    </source>
</evidence>
<keyword evidence="4" id="KW-0808">Transferase</keyword>
<name>A0AA89BSY2_PINIB</name>
<evidence type="ECO:0000256" key="4">
    <source>
        <dbReference type="ARBA" id="ARBA00022679"/>
    </source>
</evidence>
<dbReference type="GO" id="GO:0016758">
    <property type="term" value="F:hexosyltransferase activity"/>
    <property type="evidence" value="ECO:0007669"/>
    <property type="project" value="InterPro"/>
</dbReference>
<evidence type="ECO:0000256" key="10">
    <source>
        <dbReference type="RuleBase" id="RU363063"/>
    </source>
</evidence>
<accession>A0AA89BSY2</accession>
<keyword evidence="3 10" id="KW-0328">Glycosyltransferase</keyword>
<comment type="subcellular location">
    <subcellularLocation>
        <location evidence="1 10">Golgi apparatus membrane</location>
        <topology evidence="1 10">Single-pass type II membrane protein</topology>
    </subcellularLocation>
</comment>
<dbReference type="Pfam" id="PF01762">
    <property type="entry name" value="Galactosyl_T"/>
    <property type="match status" value="1"/>
</dbReference>
<evidence type="ECO:0000256" key="5">
    <source>
        <dbReference type="ARBA" id="ARBA00022692"/>
    </source>
</evidence>
<reference evidence="11" key="1">
    <citation type="submission" date="2019-08" db="EMBL/GenBank/DDBJ databases">
        <title>The improved chromosome-level genome for the pearl oyster Pinctada fucata martensii using PacBio sequencing and Hi-C.</title>
        <authorList>
            <person name="Zheng Z."/>
        </authorList>
    </citation>
    <scope>NUCLEOTIDE SEQUENCE</scope>
    <source>
        <strain evidence="11">ZZ-2019</strain>
        <tissue evidence="11">Adductor muscle</tissue>
    </source>
</reference>
<dbReference type="EC" id="2.4.1.-" evidence="10"/>